<reference evidence="2 3" key="1">
    <citation type="submission" date="2024-01" db="EMBL/GenBank/DDBJ databases">
        <authorList>
            <person name="Waweru B."/>
        </authorList>
    </citation>
    <scope>NUCLEOTIDE SEQUENCE [LARGE SCALE GENOMIC DNA]</scope>
</reference>
<keyword evidence="3" id="KW-1185">Reference proteome</keyword>
<evidence type="ECO:0000313" key="3">
    <source>
        <dbReference type="Proteomes" id="UP001314170"/>
    </source>
</evidence>
<protein>
    <submittedName>
        <fullName evidence="2">Uncharacterized protein</fullName>
    </submittedName>
</protein>
<organism evidence="2 3">
    <name type="scientific">Dovyalis caffra</name>
    <dbReference type="NCBI Taxonomy" id="77055"/>
    <lineage>
        <taxon>Eukaryota</taxon>
        <taxon>Viridiplantae</taxon>
        <taxon>Streptophyta</taxon>
        <taxon>Embryophyta</taxon>
        <taxon>Tracheophyta</taxon>
        <taxon>Spermatophyta</taxon>
        <taxon>Magnoliopsida</taxon>
        <taxon>eudicotyledons</taxon>
        <taxon>Gunneridae</taxon>
        <taxon>Pentapetalae</taxon>
        <taxon>rosids</taxon>
        <taxon>fabids</taxon>
        <taxon>Malpighiales</taxon>
        <taxon>Salicaceae</taxon>
        <taxon>Flacourtieae</taxon>
        <taxon>Dovyalis</taxon>
    </lineage>
</organism>
<dbReference type="EMBL" id="CAWUPB010000950">
    <property type="protein sequence ID" value="CAK7334397.1"/>
    <property type="molecule type" value="Genomic_DNA"/>
</dbReference>
<gene>
    <name evidence="2" type="ORF">DCAF_LOCUS9897</name>
</gene>
<evidence type="ECO:0000313" key="2">
    <source>
        <dbReference type="EMBL" id="CAK7334397.1"/>
    </source>
</evidence>
<evidence type="ECO:0000256" key="1">
    <source>
        <dbReference type="SAM" id="MobiDB-lite"/>
    </source>
</evidence>
<comment type="caution">
    <text evidence="2">The sequence shown here is derived from an EMBL/GenBank/DDBJ whole genome shotgun (WGS) entry which is preliminary data.</text>
</comment>
<name>A0AAV1RGB1_9ROSI</name>
<proteinExistence type="predicted"/>
<dbReference type="Proteomes" id="UP001314170">
    <property type="component" value="Unassembled WGS sequence"/>
</dbReference>
<accession>A0AAV1RGB1</accession>
<sequence length="58" mass="6729">MELMSTAVHNSQGIRSIMEGEKHDKQTLPEKRGIISVCSARRQKLDLWSLDRLFRLFA</sequence>
<feature type="region of interest" description="Disordered" evidence="1">
    <location>
        <begin position="1"/>
        <end position="25"/>
    </location>
</feature>
<dbReference type="AlphaFoldDB" id="A0AAV1RGB1"/>